<proteinExistence type="inferred from homology"/>
<dbReference type="PANTHER" id="PTHR24093">
    <property type="entry name" value="CATION TRANSPORTING ATPASE"/>
    <property type="match status" value="1"/>
</dbReference>
<comment type="subcellular location">
    <subcellularLocation>
        <location evidence="1 17">Membrane</location>
        <topology evidence="1 17">Multi-pass membrane protein</topology>
    </subcellularLocation>
</comment>
<dbReference type="FunFam" id="1.20.5.170:FF:000026">
    <property type="entry name" value="Calcium-transporting ATPase"/>
    <property type="match status" value="1"/>
</dbReference>
<keyword evidence="10" id="KW-0460">Magnesium</keyword>
<evidence type="ECO:0000256" key="17">
    <source>
        <dbReference type="RuleBase" id="RU361146"/>
    </source>
</evidence>
<name>A0A5J5AH39_9ASTE</name>
<sequence>MERYLKENFGEVKPKNSSEEALQRWRKLCWIVKNPKRRFRFTANLSKRFEARAIQRSNQEKFRIAVLVSQAALQFIQGITYTAPKEVKAAGFQICADELGSIVEGHKVKKLEVHGGVKGIAEKLSTSVAYGIDTAEDSLNQRKEIYGINKFIESQVRGFWLFVWEALQDLTLMILAVCAFVSLIVGITTEGWPKGAHDGLGIVASILLVVFVTATSDYKQSLQFKDLDKEKKKIRVQVTRNGYRQKISIYDLLPGDIVHLAIGDQVPADGLFVSGYSMLINESSLTGESEPVNVNAENPFLLSGTKVQDGSCKMLVTTVGMRTQWGKLLGTLSEGGDDETPLQVKLNGVATIIGKIGLFFAVITFAVLVQGLFSHKLQEGSHWSWCGDDALEILEYFAVAVTIVVVAVPEGLPLAVTLSLAFAMKKMMNDKALIRHLAACETMGSATSICSDKTGTLTTNHMTVVKACICGEIREVSSSMEMSSFCSGIPDSAVKMLLQSIFNNTGGEVVKNEKNKIEILGTPTETALLEFGLLLGGDFQAQQQALKIAKLEPFNSVKKRMSIVLELPGGGFRVHCKGGAEIILAACDKVINLNGEVVPLDEASINHLKDIIELFANEALRTLCLAYMELGSEFSAENPIPSEGYTCIGIVGIKDPVRPGVKESVAVCQSAGITVRMVTGDNINTAKAIARECGILTDKGIAIEGPEFRKKTEEELRELIPQIQVMARSSPLDKHTLVKHLRTTLEEVVAVTGDGTNDAPALHEADIGLAMGIAGTEVAKESADVIILDDNFSTIVTVAKWGRSVYLNIQKFVQFQLTVNVVALIVNFSSACLTGNTPLTAVQLLWVNMIMDTLGALALATEPPNDDLMKRPPVGRKGNFISNVMWRNILGQSFYQFTVIWYLQTAGKTVFHLDGPGSDLILNTLIFNSFVFCQVFNEISSREMEKINVFKGILNNYVFVAVLTCTVFFQIIIIEFLGTFANTYPLTLPQWFISVSLGFLGMPIAAAIKMIPV</sequence>
<gene>
    <name evidence="22" type="ORF">F0562_035816</name>
</gene>
<evidence type="ECO:0000313" key="23">
    <source>
        <dbReference type="Proteomes" id="UP000325577"/>
    </source>
</evidence>
<dbReference type="SUPFAM" id="SSF81653">
    <property type="entry name" value="Calcium ATPase, transduction domain A"/>
    <property type="match status" value="1"/>
</dbReference>
<dbReference type="FunFam" id="2.70.150.10:FF:000006">
    <property type="entry name" value="Calcium-transporting ATPase"/>
    <property type="match status" value="1"/>
</dbReference>
<dbReference type="GO" id="GO:0005524">
    <property type="term" value="F:ATP binding"/>
    <property type="evidence" value="ECO:0007669"/>
    <property type="project" value="UniProtKB-KW"/>
</dbReference>
<evidence type="ECO:0000256" key="12">
    <source>
        <dbReference type="ARBA" id="ARBA00022967"/>
    </source>
</evidence>
<evidence type="ECO:0000256" key="6">
    <source>
        <dbReference type="ARBA" id="ARBA00022723"/>
    </source>
</evidence>
<comment type="catalytic activity">
    <reaction evidence="16 17">
        <text>Ca(2+)(in) + ATP + H2O = Ca(2+)(out) + ADP + phosphate + H(+)</text>
        <dbReference type="Rhea" id="RHEA:18105"/>
        <dbReference type="ChEBI" id="CHEBI:15377"/>
        <dbReference type="ChEBI" id="CHEBI:15378"/>
        <dbReference type="ChEBI" id="CHEBI:29108"/>
        <dbReference type="ChEBI" id="CHEBI:30616"/>
        <dbReference type="ChEBI" id="CHEBI:43474"/>
        <dbReference type="ChEBI" id="CHEBI:456216"/>
        <dbReference type="EC" id="7.2.2.10"/>
    </reaction>
</comment>
<protein>
    <recommendedName>
        <fullName evidence="17">Calcium-transporting ATPase</fullName>
        <ecNumber evidence="17">7.2.2.10</ecNumber>
    </recommendedName>
</protein>
<evidence type="ECO:0000256" key="4">
    <source>
        <dbReference type="ARBA" id="ARBA00022568"/>
    </source>
</evidence>
<dbReference type="InterPro" id="IPR018303">
    <property type="entry name" value="ATPase_P-typ_P_site"/>
</dbReference>
<evidence type="ECO:0000259" key="20">
    <source>
        <dbReference type="Pfam" id="PF00690"/>
    </source>
</evidence>
<evidence type="ECO:0000256" key="15">
    <source>
        <dbReference type="ARBA" id="ARBA00023136"/>
    </source>
</evidence>
<comment type="function">
    <text evidence="17">Catalyzes the hydrolysis of ATP coupled with the transport of calcium.</text>
</comment>
<dbReference type="GO" id="GO:0005516">
    <property type="term" value="F:calmodulin binding"/>
    <property type="evidence" value="ECO:0007669"/>
    <property type="project" value="UniProtKB-KW"/>
</dbReference>
<dbReference type="InterPro" id="IPR006068">
    <property type="entry name" value="ATPase_P-typ_cation-transptr_C"/>
</dbReference>
<feature type="domain" description="P-type ATPase A" evidence="18">
    <location>
        <begin position="233"/>
        <end position="329"/>
    </location>
</feature>
<evidence type="ECO:0000256" key="7">
    <source>
        <dbReference type="ARBA" id="ARBA00022741"/>
    </source>
</evidence>
<dbReference type="Pfam" id="PF00689">
    <property type="entry name" value="Cation_ATPase_C"/>
    <property type="match status" value="1"/>
</dbReference>
<feature type="domain" description="Calcium-transporting P-type ATPase N-terminal autoinhibitory" evidence="21">
    <location>
        <begin position="5"/>
        <end position="50"/>
    </location>
</feature>
<dbReference type="Pfam" id="PF00690">
    <property type="entry name" value="Cation_ATPase_N"/>
    <property type="match status" value="1"/>
</dbReference>
<keyword evidence="23" id="KW-1185">Reference proteome</keyword>
<feature type="transmembrane region" description="Helical" evidence="17">
    <location>
        <begin position="990"/>
        <end position="1008"/>
    </location>
</feature>
<evidence type="ECO:0000256" key="14">
    <source>
        <dbReference type="ARBA" id="ARBA00023065"/>
    </source>
</evidence>
<keyword evidence="11" id="KW-0112">Calmodulin-binding</keyword>
<keyword evidence="13 17" id="KW-1133">Transmembrane helix</keyword>
<dbReference type="InterPro" id="IPR023214">
    <property type="entry name" value="HAD_sf"/>
</dbReference>
<keyword evidence="6" id="KW-0479">Metal-binding</keyword>
<evidence type="ECO:0000256" key="13">
    <source>
        <dbReference type="ARBA" id="ARBA00022989"/>
    </source>
</evidence>
<dbReference type="Gene3D" id="3.40.1110.10">
    <property type="entry name" value="Calcium-transporting ATPase, cytoplasmic domain N"/>
    <property type="match status" value="1"/>
</dbReference>
<evidence type="ECO:0000259" key="18">
    <source>
        <dbReference type="Pfam" id="PF00122"/>
    </source>
</evidence>
<keyword evidence="7 17" id="KW-0547">Nucleotide-binding</keyword>
<dbReference type="AlphaFoldDB" id="A0A5J5AH39"/>
<dbReference type="PRINTS" id="PR00120">
    <property type="entry name" value="HATPASE"/>
</dbReference>
<dbReference type="InterPro" id="IPR008250">
    <property type="entry name" value="ATPase_P-typ_transduc_dom_A_sf"/>
</dbReference>
<keyword evidence="12" id="KW-1278">Translocase</keyword>
<keyword evidence="5 17" id="KW-0812">Transmembrane</keyword>
<dbReference type="SFLD" id="SFLDS00003">
    <property type="entry name" value="Haloacid_Dehalogenase"/>
    <property type="match status" value="1"/>
</dbReference>
<dbReference type="SUPFAM" id="SSF56784">
    <property type="entry name" value="HAD-like"/>
    <property type="match status" value="1"/>
</dbReference>
<dbReference type="InterPro" id="IPR006408">
    <property type="entry name" value="P-type_ATPase_IIB"/>
</dbReference>
<dbReference type="NCBIfam" id="TIGR01494">
    <property type="entry name" value="ATPase_P-type"/>
    <property type="match status" value="3"/>
</dbReference>
<dbReference type="GO" id="GO:0005886">
    <property type="term" value="C:plasma membrane"/>
    <property type="evidence" value="ECO:0007669"/>
    <property type="project" value="TreeGrafter"/>
</dbReference>
<keyword evidence="14 17" id="KW-0406">Ion transport</keyword>
<dbReference type="Gene3D" id="1.20.1110.10">
    <property type="entry name" value="Calcium-transporting ATPase, transmembrane domain"/>
    <property type="match status" value="1"/>
</dbReference>
<reference evidence="22 23" key="1">
    <citation type="submission" date="2019-09" db="EMBL/GenBank/DDBJ databases">
        <title>A chromosome-level genome assembly of the Chinese tupelo Nyssa sinensis.</title>
        <authorList>
            <person name="Yang X."/>
            <person name="Kang M."/>
            <person name="Yang Y."/>
            <person name="Xiong H."/>
            <person name="Wang M."/>
            <person name="Zhang Z."/>
            <person name="Wang Z."/>
            <person name="Wu H."/>
            <person name="Ma T."/>
            <person name="Liu J."/>
            <person name="Xi Z."/>
        </authorList>
    </citation>
    <scope>NUCLEOTIDE SEQUENCE [LARGE SCALE GENOMIC DNA]</scope>
    <source>
        <strain evidence="22">J267</strain>
        <tissue evidence="22">Leaf</tissue>
    </source>
</reference>
<dbReference type="EC" id="7.2.2.10" evidence="17"/>
<dbReference type="SFLD" id="SFLDF00027">
    <property type="entry name" value="p-type_atpase"/>
    <property type="match status" value="1"/>
</dbReference>
<organism evidence="22 23">
    <name type="scientific">Nyssa sinensis</name>
    <dbReference type="NCBI Taxonomy" id="561372"/>
    <lineage>
        <taxon>Eukaryota</taxon>
        <taxon>Viridiplantae</taxon>
        <taxon>Streptophyta</taxon>
        <taxon>Embryophyta</taxon>
        <taxon>Tracheophyta</taxon>
        <taxon>Spermatophyta</taxon>
        <taxon>Magnoliopsida</taxon>
        <taxon>eudicotyledons</taxon>
        <taxon>Gunneridae</taxon>
        <taxon>Pentapetalae</taxon>
        <taxon>asterids</taxon>
        <taxon>Cornales</taxon>
        <taxon>Nyssaceae</taxon>
        <taxon>Nyssa</taxon>
    </lineage>
</organism>
<dbReference type="GO" id="GO:0005388">
    <property type="term" value="F:P-type calcium transporter activity"/>
    <property type="evidence" value="ECO:0007669"/>
    <property type="project" value="UniProtKB-EC"/>
</dbReference>
<feature type="transmembrane region" description="Helical" evidence="17">
    <location>
        <begin position="393"/>
        <end position="423"/>
    </location>
</feature>
<dbReference type="InterPro" id="IPR036412">
    <property type="entry name" value="HAD-like_sf"/>
</dbReference>
<dbReference type="SUPFAM" id="SSF81660">
    <property type="entry name" value="Metal cation-transporting ATPase, ATP-binding domain N"/>
    <property type="match status" value="1"/>
</dbReference>
<evidence type="ECO:0000256" key="9">
    <source>
        <dbReference type="ARBA" id="ARBA00022840"/>
    </source>
</evidence>
<dbReference type="Pfam" id="PF12515">
    <property type="entry name" value="CaATP_NAI"/>
    <property type="match status" value="1"/>
</dbReference>
<evidence type="ECO:0000256" key="5">
    <source>
        <dbReference type="ARBA" id="ARBA00022692"/>
    </source>
</evidence>
<dbReference type="InterPro" id="IPR004014">
    <property type="entry name" value="ATPase_P-typ_cation-transptr_N"/>
</dbReference>
<dbReference type="CDD" id="cd02081">
    <property type="entry name" value="P-type_ATPase_Ca_PMCA-like"/>
    <property type="match status" value="1"/>
</dbReference>
<keyword evidence="8 17" id="KW-0106">Calcium</keyword>
<dbReference type="FunFam" id="3.40.50.1000:FF:000011">
    <property type="entry name" value="Calcium-transporting ATPase"/>
    <property type="match status" value="1"/>
</dbReference>
<keyword evidence="4 17" id="KW-0109">Calcium transport</keyword>
<evidence type="ECO:0000259" key="21">
    <source>
        <dbReference type="Pfam" id="PF12515"/>
    </source>
</evidence>
<dbReference type="OrthoDB" id="3352408at2759"/>
<keyword evidence="9 17" id="KW-0067">ATP-binding</keyword>
<dbReference type="InterPro" id="IPR023299">
    <property type="entry name" value="ATPase_P-typ_cyto_dom_N"/>
</dbReference>
<dbReference type="Proteomes" id="UP000325577">
    <property type="component" value="Linkage Group LG21"/>
</dbReference>
<dbReference type="PANTHER" id="PTHR24093:SF467">
    <property type="entry name" value="CALCIUM-TRANSPORTING ATPASE 1"/>
    <property type="match status" value="1"/>
</dbReference>
<dbReference type="SUPFAM" id="SSF81665">
    <property type="entry name" value="Calcium ATPase, transmembrane domain M"/>
    <property type="match status" value="1"/>
</dbReference>
<dbReference type="NCBIfam" id="TIGR01517">
    <property type="entry name" value="ATPase-IIB_Ca"/>
    <property type="match status" value="1"/>
</dbReference>
<feature type="domain" description="Cation-transporting P-type ATPase C-terminal" evidence="19">
    <location>
        <begin position="837"/>
        <end position="1011"/>
    </location>
</feature>
<evidence type="ECO:0000256" key="11">
    <source>
        <dbReference type="ARBA" id="ARBA00022860"/>
    </source>
</evidence>
<dbReference type="InterPro" id="IPR059000">
    <property type="entry name" value="ATPase_P-type_domA"/>
</dbReference>
<dbReference type="InterPro" id="IPR023298">
    <property type="entry name" value="ATPase_P-typ_TM_dom_sf"/>
</dbReference>
<feature type="transmembrane region" description="Helical" evidence="17">
    <location>
        <begin position="352"/>
        <end position="373"/>
    </location>
</feature>
<comment type="caution">
    <text evidence="17">Lacks conserved residue(s) required for the propagation of feature annotation.</text>
</comment>
<dbReference type="FunFam" id="1.20.1110.10:FF:000039">
    <property type="entry name" value="Calcium-transporting ATPase"/>
    <property type="match status" value="1"/>
</dbReference>
<evidence type="ECO:0000256" key="1">
    <source>
        <dbReference type="ARBA" id="ARBA00004141"/>
    </source>
</evidence>
<accession>A0A5J5AH39</accession>
<dbReference type="GO" id="GO:0016887">
    <property type="term" value="F:ATP hydrolysis activity"/>
    <property type="evidence" value="ECO:0007669"/>
    <property type="project" value="InterPro"/>
</dbReference>
<evidence type="ECO:0000256" key="16">
    <source>
        <dbReference type="ARBA" id="ARBA00048694"/>
    </source>
</evidence>
<dbReference type="GO" id="GO:0046872">
    <property type="term" value="F:metal ion binding"/>
    <property type="evidence" value="ECO:0007669"/>
    <property type="project" value="UniProtKB-KW"/>
</dbReference>
<dbReference type="Gene3D" id="3.40.50.1000">
    <property type="entry name" value="HAD superfamily/HAD-like"/>
    <property type="match status" value="1"/>
</dbReference>
<evidence type="ECO:0000256" key="3">
    <source>
        <dbReference type="ARBA" id="ARBA00022448"/>
    </source>
</evidence>
<dbReference type="PROSITE" id="PS00154">
    <property type="entry name" value="ATPASE_E1_E2"/>
    <property type="match status" value="1"/>
</dbReference>
<dbReference type="InterPro" id="IPR024750">
    <property type="entry name" value="Ca_ATPase_N_dom"/>
</dbReference>
<dbReference type="SFLD" id="SFLDG00002">
    <property type="entry name" value="C1.7:_P-type_atpase_like"/>
    <property type="match status" value="1"/>
</dbReference>
<dbReference type="Pfam" id="PF08282">
    <property type="entry name" value="Hydrolase_3"/>
    <property type="match status" value="1"/>
</dbReference>
<feature type="domain" description="Cation-transporting P-type ATPase N-terminal" evidence="20">
    <location>
        <begin position="114"/>
        <end position="182"/>
    </location>
</feature>
<evidence type="ECO:0000256" key="8">
    <source>
        <dbReference type="ARBA" id="ARBA00022837"/>
    </source>
</evidence>
<dbReference type="InterPro" id="IPR044492">
    <property type="entry name" value="P_typ_ATPase_HD_dom"/>
</dbReference>
<dbReference type="Gene3D" id="2.70.150.10">
    <property type="entry name" value="Calcium-transporting ATPase, cytoplasmic transduction domain A"/>
    <property type="match status" value="1"/>
</dbReference>
<keyword evidence="3 17" id="KW-0813">Transport</keyword>
<keyword evidence="15 17" id="KW-0472">Membrane</keyword>
<evidence type="ECO:0000259" key="19">
    <source>
        <dbReference type="Pfam" id="PF00689"/>
    </source>
</evidence>
<dbReference type="InterPro" id="IPR001757">
    <property type="entry name" value="P_typ_ATPase"/>
</dbReference>
<dbReference type="Gene3D" id="1.20.5.170">
    <property type="match status" value="1"/>
</dbReference>
<evidence type="ECO:0000256" key="2">
    <source>
        <dbReference type="ARBA" id="ARBA00006124"/>
    </source>
</evidence>
<dbReference type="Pfam" id="PF13246">
    <property type="entry name" value="Cation_ATPase"/>
    <property type="match status" value="1"/>
</dbReference>
<dbReference type="FunFam" id="3.40.1110.10:FF:000011">
    <property type="entry name" value="Calcium-transporting ATPase"/>
    <property type="match status" value="1"/>
</dbReference>
<dbReference type="PRINTS" id="PR00119">
    <property type="entry name" value="CATATPASE"/>
</dbReference>
<comment type="similarity">
    <text evidence="2 17">Belongs to the cation transport ATPase (P-type) (TC 3.A.3) family. Type IIB subfamily.</text>
</comment>
<feature type="transmembrane region" description="Helical" evidence="17">
    <location>
        <begin position="199"/>
        <end position="218"/>
    </location>
</feature>
<feature type="transmembrane region" description="Helical" evidence="17">
    <location>
        <begin position="957"/>
        <end position="978"/>
    </location>
</feature>
<feature type="transmembrane region" description="Helical" evidence="17">
    <location>
        <begin position="159"/>
        <end position="187"/>
    </location>
</feature>
<dbReference type="Pfam" id="PF00122">
    <property type="entry name" value="E1-E2_ATPase"/>
    <property type="match status" value="1"/>
</dbReference>
<evidence type="ECO:0000256" key="10">
    <source>
        <dbReference type="ARBA" id="ARBA00022842"/>
    </source>
</evidence>
<evidence type="ECO:0000313" key="22">
    <source>
        <dbReference type="EMBL" id="KAA8528461.1"/>
    </source>
</evidence>
<dbReference type="EMBL" id="CM018045">
    <property type="protein sequence ID" value="KAA8528461.1"/>
    <property type="molecule type" value="Genomic_DNA"/>
</dbReference>